<accession>A0A167LGG8</accession>
<organism evidence="1 2">
    <name type="scientific">Niveomyces insectorum RCEF 264</name>
    <dbReference type="NCBI Taxonomy" id="1081102"/>
    <lineage>
        <taxon>Eukaryota</taxon>
        <taxon>Fungi</taxon>
        <taxon>Dikarya</taxon>
        <taxon>Ascomycota</taxon>
        <taxon>Pezizomycotina</taxon>
        <taxon>Sordariomycetes</taxon>
        <taxon>Hypocreomycetidae</taxon>
        <taxon>Hypocreales</taxon>
        <taxon>Cordycipitaceae</taxon>
        <taxon>Niveomyces</taxon>
    </lineage>
</organism>
<reference evidence="1 2" key="1">
    <citation type="journal article" date="2016" name="Genome Biol. Evol.">
        <title>Divergent and convergent evolution of fungal pathogenicity.</title>
        <authorList>
            <person name="Shang Y."/>
            <person name="Xiao G."/>
            <person name="Zheng P."/>
            <person name="Cen K."/>
            <person name="Zhan S."/>
            <person name="Wang C."/>
        </authorList>
    </citation>
    <scope>NUCLEOTIDE SEQUENCE [LARGE SCALE GENOMIC DNA]</scope>
    <source>
        <strain evidence="1 2">RCEF 264</strain>
    </source>
</reference>
<evidence type="ECO:0000313" key="2">
    <source>
        <dbReference type="Proteomes" id="UP000076874"/>
    </source>
</evidence>
<name>A0A167LGG8_9HYPO</name>
<dbReference type="EMBL" id="AZHD01000043">
    <property type="protein sequence ID" value="OAA53062.1"/>
    <property type="molecule type" value="Genomic_DNA"/>
</dbReference>
<proteinExistence type="predicted"/>
<evidence type="ECO:0000313" key="1">
    <source>
        <dbReference type="EMBL" id="OAA53062.1"/>
    </source>
</evidence>
<gene>
    <name evidence="1" type="ORF">SPI_09491</name>
</gene>
<comment type="caution">
    <text evidence="1">The sequence shown here is derived from an EMBL/GenBank/DDBJ whole genome shotgun (WGS) entry which is preliminary data.</text>
</comment>
<dbReference type="AlphaFoldDB" id="A0A167LGG8"/>
<dbReference type="Proteomes" id="UP000076874">
    <property type="component" value="Unassembled WGS sequence"/>
</dbReference>
<keyword evidence="2" id="KW-1185">Reference proteome</keyword>
<protein>
    <submittedName>
        <fullName evidence="1">Uncharacterized protein</fullName>
    </submittedName>
</protein>
<sequence>MATTTIRDALRWKLPSLMYQPYHESTRPMNTESAAPIEAETWEPWPEFHRDVLRRIFTRELNKTYRGPPLQQALDADRCISSEDTVTAALYYFIWPVVNNALNSQHGRPHIV</sequence>